<proteinExistence type="predicted"/>
<reference evidence="1 2" key="1">
    <citation type="submission" date="2018-06" db="EMBL/GenBank/DDBJ databases">
        <title>A transcriptomic atlas of mushroom development highlights an independent origin of complex multicellularity.</title>
        <authorList>
            <consortium name="DOE Joint Genome Institute"/>
            <person name="Krizsan K."/>
            <person name="Almasi E."/>
            <person name="Merenyi Z."/>
            <person name="Sahu N."/>
            <person name="Viragh M."/>
            <person name="Koszo T."/>
            <person name="Mondo S."/>
            <person name="Kiss B."/>
            <person name="Balint B."/>
            <person name="Kues U."/>
            <person name="Barry K."/>
            <person name="Hegedus J.C."/>
            <person name="Henrissat B."/>
            <person name="Johnson J."/>
            <person name="Lipzen A."/>
            <person name="Ohm R."/>
            <person name="Nagy I."/>
            <person name="Pangilinan J."/>
            <person name="Yan J."/>
            <person name="Xiong Y."/>
            <person name="Grigoriev I.V."/>
            <person name="Hibbett D.S."/>
            <person name="Nagy L.G."/>
        </authorList>
    </citation>
    <scope>NUCLEOTIDE SEQUENCE [LARGE SCALE GENOMIC DNA]</scope>
    <source>
        <strain evidence="1 2">SZMC22713</strain>
    </source>
</reference>
<protein>
    <submittedName>
        <fullName evidence="1">Uncharacterized protein</fullName>
    </submittedName>
</protein>
<evidence type="ECO:0000313" key="2">
    <source>
        <dbReference type="Proteomes" id="UP000294933"/>
    </source>
</evidence>
<name>A0A4Y7QLA8_9AGAM</name>
<dbReference type="AlphaFoldDB" id="A0A4Y7QLA8"/>
<dbReference type="OrthoDB" id="3233180at2759"/>
<organism evidence="1 2">
    <name type="scientific">Rickenella mellea</name>
    <dbReference type="NCBI Taxonomy" id="50990"/>
    <lineage>
        <taxon>Eukaryota</taxon>
        <taxon>Fungi</taxon>
        <taxon>Dikarya</taxon>
        <taxon>Basidiomycota</taxon>
        <taxon>Agaricomycotina</taxon>
        <taxon>Agaricomycetes</taxon>
        <taxon>Hymenochaetales</taxon>
        <taxon>Rickenellaceae</taxon>
        <taxon>Rickenella</taxon>
    </lineage>
</organism>
<dbReference type="STRING" id="50990.A0A4Y7QLA8"/>
<dbReference type="EMBL" id="ML170157">
    <property type="protein sequence ID" value="TDL28403.1"/>
    <property type="molecule type" value="Genomic_DNA"/>
</dbReference>
<accession>A0A4Y7QLA8</accession>
<dbReference type="VEuPathDB" id="FungiDB:BD410DRAFT_893428"/>
<evidence type="ECO:0000313" key="1">
    <source>
        <dbReference type="EMBL" id="TDL28403.1"/>
    </source>
</evidence>
<gene>
    <name evidence="1" type="ORF">BD410DRAFT_893428</name>
</gene>
<dbReference type="Proteomes" id="UP000294933">
    <property type="component" value="Unassembled WGS sequence"/>
</dbReference>
<sequence length="799" mass="89549">MNVTQSISQPNSTPFDELGDLDTDFQPLYLAVDEQALDVLITDLQESVDTIKSLVRDDAFLDVENVDVVNDAARTVISFENAIILGNYKTFTTEKFFKAVTSILDAEFLGAALQLRRLIVTTATAESEDTDLLVTCWVDHHLANLEDIIGDTLFGHARPPDTLPPIMKKQRWEERLRVAAQLPHSLQSFLGELSSAYASPAAKRQILTALFAALILCPDFGDSDPWAKINLDPSQFLRCIHALLNLPSGLAPSFPFNMMQTSSRVPSNIESALIISLYACADTAVRRTSGPESSFRPHTANKLINMISGIMYPSDTDDNTNSCATNEFLTFPQEILVYSGNTVSWCWHLWSDPRTMDFEANLKLTIHWLMHLMGCPDIHESVPEGETNEQFVRYEILRHALQLNIDSSLQIFTRLLSFLLLKLHTLDEGSDSSTVDVKCLYWSVWSLCEVFAVAGGNSVSGFLQPVTTLFVEMMISLRSNSMSMKLNKLVLRFLTTVARDVVLASIRACRDDPKVRLLDKLDDAIATSLRFFTARSLRELINEPDRISEVISLLNLVTISLDCGFPELLSRNCASLLSTIADALVSDDSAPSLSPANELRHCVLLCITAAKHRRQTACLTHFNLDDRWKDDTIFRLTVDAMDLRNASAFACYVSHCVQTGAYDPLFYVEAWDYLRDKFLAVLDGDGVEELHDVILSPILCVSLIRLSRCMDKTTASVVLDSPLTLNLRDSLRKLMTSTTTSESSPSWLRCLVEYSRELMELISHNFAKDKEHDCPKFRLIYDGGRSQLLMTLEDISYNL</sequence>
<keyword evidence="2" id="KW-1185">Reference proteome</keyword>